<dbReference type="AlphaFoldDB" id="A0A7J9MS89"/>
<dbReference type="EMBL" id="JABFAF010000013">
    <property type="protein sequence ID" value="MBA0873818.1"/>
    <property type="molecule type" value="Genomic_DNA"/>
</dbReference>
<sequence>MLVRDGYMDLELLTALSKIQVVSNGVCRALKEREVTKPFYEIQTFVKVRGVNVLVTERSICQFYDAPYHYHDYLYKTDLKEFKNVDIKETLIFLIEGK</sequence>
<evidence type="ECO:0000313" key="1">
    <source>
        <dbReference type="EMBL" id="MBA0873818.1"/>
    </source>
</evidence>
<keyword evidence="2" id="KW-1185">Reference proteome</keyword>
<accession>A0A7J9MS89</accession>
<proteinExistence type="predicted"/>
<protein>
    <submittedName>
        <fullName evidence="1">Uncharacterized protein</fullName>
    </submittedName>
</protein>
<evidence type="ECO:0000313" key="2">
    <source>
        <dbReference type="Proteomes" id="UP000593576"/>
    </source>
</evidence>
<comment type="caution">
    <text evidence="1">The sequence shown here is derived from an EMBL/GenBank/DDBJ whole genome shotgun (WGS) entry which is preliminary data.</text>
</comment>
<reference evidence="1 2" key="1">
    <citation type="journal article" date="2019" name="Genome Biol. Evol.">
        <title>Insights into the evolution of the New World diploid cottons (Gossypium, subgenus Houzingenia) based on genome sequencing.</title>
        <authorList>
            <person name="Grover C.E."/>
            <person name="Arick M.A. 2nd"/>
            <person name="Thrash A."/>
            <person name="Conover J.L."/>
            <person name="Sanders W.S."/>
            <person name="Peterson D.G."/>
            <person name="Frelichowski J.E."/>
            <person name="Scheffler J.A."/>
            <person name="Scheffler B.E."/>
            <person name="Wendel J.F."/>
        </authorList>
    </citation>
    <scope>NUCLEOTIDE SEQUENCE [LARGE SCALE GENOMIC DNA]</scope>
    <source>
        <strain evidence="1">1</strain>
        <tissue evidence="1">Leaf</tissue>
    </source>
</reference>
<dbReference type="Proteomes" id="UP000593576">
    <property type="component" value="Unassembled WGS sequence"/>
</dbReference>
<gene>
    <name evidence="1" type="ORF">Goshw_007586</name>
</gene>
<name>A0A7J9MS89_GOSSC</name>
<organism evidence="1 2">
    <name type="scientific">Gossypium schwendimanii</name>
    <name type="common">Cotton</name>
    <dbReference type="NCBI Taxonomy" id="34291"/>
    <lineage>
        <taxon>Eukaryota</taxon>
        <taxon>Viridiplantae</taxon>
        <taxon>Streptophyta</taxon>
        <taxon>Embryophyta</taxon>
        <taxon>Tracheophyta</taxon>
        <taxon>Spermatophyta</taxon>
        <taxon>Magnoliopsida</taxon>
        <taxon>eudicotyledons</taxon>
        <taxon>Gunneridae</taxon>
        <taxon>Pentapetalae</taxon>
        <taxon>rosids</taxon>
        <taxon>malvids</taxon>
        <taxon>Malvales</taxon>
        <taxon>Malvaceae</taxon>
        <taxon>Malvoideae</taxon>
        <taxon>Gossypium</taxon>
    </lineage>
</organism>